<dbReference type="AlphaFoldDB" id="A0A401WEB2"/>
<sequence>MGAPPAVPDDPAVVAARARARARARRRRQLRRAAPPPPVSGTGTPPQAGQRFEWANTVLGAGSLVGGLMFYAGVMHSSAYFAYFHVRASILGFGFPQMIIWSLRLVTLPVLIGLALLAVTPRLPELLVSLRVPHRVTLGVRRAVRAVARQYVLFVAAGVVLMLLWQHIQPYGWAAPLLVAAGLVLGQSDAANPVRPPRGLWRRGFPIAAAALFLVWMIALVAGSLGTQDARSTAAHLVRRPAVVVLSVERLSLTGPGLATETLPGMHYRYRYTGLRLILERDRRYYVLPVGWRARTDPAFVIEDDDTILVQLMPGTRPQDGTDIR</sequence>
<reference evidence="3 4" key="1">
    <citation type="submission" date="2018-11" db="EMBL/GenBank/DDBJ databases">
        <title>Whole genome sequence of Streptomyces paromomycinus NBRC 15454(T).</title>
        <authorList>
            <person name="Komaki H."/>
            <person name="Tamura T."/>
        </authorList>
    </citation>
    <scope>NUCLEOTIDE SEQUENCE [LARGE SCALE GENOMIC DNA]</scope>
    <source>
        <strain evidence="3 4">NBRC 15454</strain>
    </source>
</reference>
<accession>A0A401WEB2</accession>
<dbReference type="EMBL" id="BHZD01000001">
    <property type="protein sequence ID" value="GCD47642.1"/>
    <property type="molecule type" value="Genomic_DNA"/>
</dbReference>
<dbReference type="Proteomes" id="UP000286746">
    <property type="component" value="Unassembled WGS sequence"/>
</dbReference>
<evidence type="ECO:0000313" key="3">
    <source>
        <dbReference type="EMBL" id="GCD47642.1"/>
    </source>
</evidence>
<keyword evidence="2" id="KW-1133">Transmembrane helix</keyword>
<keyword evidence="2" id="KW-0812">Transmembrane</keyword>
<feature type="transmembrane region" description="Helical" evidence="2">
    <location>
        <begin position="58"/>
        <end position="86"/>
    </location>
</feature>
<feature type="transmembrane region" description="Helical" evidence="2">
    <location>
        <begin position="98"/>
        <end position="119"/>
    </location>
</feature>
<dbReference type="RefSeq" id="WP_125057708.1">
    <property type="nucleotide sequence ID" value="NZ_BHZD01000001.1"/>
</dbReference>
<evidence type="ECO:0000256" key="2">
    <source>
        <dbReference type="SAM" id="Phobius"/>
    </source>
</evidence>
<keyword evidence="2" id="KW-0472">Membrane</keyword>
<proteinExistence type="predicted"/>
<organism evidence="3 4">
    <name type="scientific">Streptomyces paromomycinus</name>
    <name type="common">Streptomyces rimosus subsp. paromomycinus</name>
    <dbReference type="NCBI Taxonomy" id="92743"/>
    <lineage>
        <taxon>Bacteria</taxon>
        <taxon>Bacillati</taxon>
        <taxon>Actinomycetota</taxon>
        <taxon>Actinomycetes</taxon>
        <taxon>Kitasatosporales</taxon>
        <taxon>Streptomycetaceae</taxon>
        <taxon>Streptomyces</taxon>
    </lineage>
</organism>
<evidence type="ECO:0000313" key="4">
    <source>
        <dbReference type="Proteomes" id="UP000286746"/>
    </source>
</evidence>
<protein>
    <submittedName>
        <fullName evidence="3">Uncharacterized protein</fullName>
    </submittedName>
</protein>
<feature type="transmembrane region" description="Helical" evidence="2">
    <location>
        <begin position="151"/>
        <end position="168"/>
    </location>
</feature>
<comment type="caution">
    <text evidence="3">The sequence shown here is derived from an EMBL/GenBank/DDBJ whole genome shotgun (WGS) entry which is preliminary data.</text>
</comment>
<feature type="region of interest" description="Disordered" evidence="1">
    <location>
        <begin position="1"/>
        <end position="47"/>
    </location>
</feature>
<evidence type="ECO:0000256" key="1">
    <source>
        <dbReference type="SAM" id="MobiDB-lite"/>
    </source>
</evidence>
<gene>
    <name evidence="3" type="ORF">GKJPGBOP_07435</name>
</gene>
<feature type="compositionally biased region" description="Basic residues" evidence="1">
    <location>
        <begin position="18"/>
        <end position="31"/>
    </location>
</feature>
<name>A0A401WEB2_STREY</name>
<feature type="transmembrane region" description="Helical" evidence="2">
    <location>
        <begin position="204"/>
        <end position="225"/>
    </location>
</feature>
<keyword evidence="4" id="KW-1185">Reference proteome</keyword>